<keyword evidence="3" id="KW-1185">Reference proteome</keyword>
<dbReference type="GO" id="GO:0030435">
    <property type="term" value="P:sporulation resulting in formation of a cellular spore"/>
    <property type="evidence" value="ECO:0007669"/>
    <property type="project" value="InterPro"/>
</dbReference>
<feature type="domain" description="Sporulation stage II protein D amidase enhancer LytB N-terminal" evidence="1">
    <location>
        <begin position="261"/>
        <end position="348"/>
    </location>
</feature>
<dbReference type="STRING" id="1120920.SAMN03080599_01221"/>
<reference evidence="2 3" key="1">
    <citation type="submission" date="2016-10" db="EMBL/GenBank/DDBJ databases">
        <authorList>
            <person name="de Groot N.N."/>
        </authorList>
    </citation>
    <scope>NUCLEOTIDE SEQUENCE [LARGE SCALE GENOMIC DNA]</scope>
    <source>
        <strain evidence="2 3">DSM 2784</strain>
    </source>
</reference>
<dbReference type="EMBL" id="FMWL01000004">
    <property type="protein sequence ID" value="SCZ78349.1"/>
    <property type="molecule type" value="Genomic_DNA"/>
</dbReference>
<dbReference type="RefSeq" id="WP_170829327.1">
    <property type="nucleotide sequence ID" value="NZ_FMWL01000004.1"/>
</dbReference>
<dbReference type="PANTHER" id="PTHR30032:SF4">
    <property type="entry name" value="AMIDASE ENHANCER"/>
    <property type="match status" value="1"/>
</dbReference>
<evidence type="ECO:0000259" key="1">
    <source>
        <dbReference type="Pfam" id="PF08486"/>
    </source>
</evidence>
<evidence type="ECO:0000313" key="2">
    <source>
        <dbReference type="EMBL" id="SCZ78349.1"/>
    </source>
</evidence>
<proteinExistence type="predicted"/>
<dbReference type="GO" id="GO:0030288">
    <property type="term" value="C:outer membrane-bounded periplasmic space"/>
    <property type="evidence" value="ECO:0007669"/>
    <property type="project" value="TreeGrafter"/>
</dbReference>
<protein>
    <submittedName>
        <fullName evidence="2">Stage II sporulation protein D</fullName>
    </submittedName>
</protein>
<dbReference type="InterPro" id="IPR013693">
    <property type="entry name" value="SpoIID/LytB_N"/>
</dbReference>
<dbReference type="Proteomes" id="UP000199208">
    <property type="component" value="Unassembled WGS sequence"/>
</dbReference>
<dbReference type="InterPro" id="IPR051922">
    <property type="entry name" value="Bact_Sporulation_Assoc"/>
</dbReference>
<gene>
    <name evidence="2" type="ORF">SAMN03080599_01221</name>
</gene>
<evidence type="ECO:0000313" key="3">
    <source>
        <dbReference type="Proteomes" id="UP000199208"/>
    </source>
</evidence>
<dbReference type="PANTHER" id="PTHR30032">
    <property type="entry name" value="N-ACETYLMURAMOYL-L-ALANINE AMIDASE-RELATED"/>
    <property type="match status" value="1"/>
</dbReference>
<dbReference type="Pfam" id="PF08486">
    <property type="entry name" value="SpoIID"/>
    <property type="match status" value="1"/>
</dbReference>
<dbReference type="InterPro" id="IPR013486">
    <property type="entry name" value="SpoIID/LytB"/>
</dbReference>
<accession>A0A1G5RYE7</accession>
<name>A0A1G5RYE7_9FIRM</name>
<dbReference type="NCBIfam" id="TIGR02669">
    <property type="entry name" value="SpoIID_LytB"/>
    <property type="match status" value="1"/>
</dbReference>
<sequence length="607" mass="65483">MVKLLNPFFVKIEKKRSQLSALTPVKWRPLVTAACLAGCLLGIGLQAALPAYALEATPDKQIRIGVKFGSVTDATTVLTSTSGFKLGTIDGEGTFTDTGAVLPLNTLYVIKNTRLVGETIGSPSGGSSSAYFGPYHLQVGPEFDSYLEMRQVLDETALQLQGLFPAYDDGWRIYVGTYLSEAERNTKKAQIEEVLPELVLSLAPLNDQAVMVVDGTAVHLYYDTLDEVFGFMPQANGDLTGFESRKYRGAIGIRRYVDSDPTVINYIGVEPYLYGVLPREMSGDWPLEALKAQAVAARNYAYASMGKHEKWSFDLCNLQDCQVYGGASVERPRSNDAVDETLAKLLLYDGKPITAFYHSNSGGRTESSEYIWSEAVPYLRSVADPYSVGQPSATWTKTYTKAQIDEILKSKGINIGPLIGVYVTKTSPNGRVLETVFVGRDGDYVTSKEKVRYLLGSYDIRSTWFTIEGGGDYDPGESGGAGNDGGTTENGEATTLTVISSSGKSSVPLGGLVIQGGSGKVTLGDAEALVVLSASSLSTIEPAENTQPVTSIVRDNVTVDSSEILVFNGFGFGHGVGMSQWGAKAMADQGMNYIEILTHYYANTRVQ</sequence>
<organism evidence="2 3">
    <name type="scientific">Acidaminobacter hydrogenoformans DSM 2784</name>
    <dbReference type="NCBI Taxonomy" id="1120920"/>
    <lineage>
        <taxon>Bacteria</taxon>
        <taxon>Bacillati</taxon>
        <taxon>Bacillota</taxon>
        <taxon>Clostridia</taxon>
        <taxon>Peptostreptococcales</taxon>
        <taxon>Acidaminobacteraceae</taxon>
        <taxon>Acidaminobacter</taxon>
    </lineage>
</organism>
<dbReference type="AlphaFoldDB" id="A0A1G5RYE7"/>